<dbReference type="RefSeq" id="WP_344287341.1">
    <property type="nucleotide sequence ID" value="NZ_BAAAPF010000004.1"/>
</dbReference>
<dbReference type="PROSITE" id="PS51257">
    <property type="entry name" value="PROKAR_LIPOPROTEIN"/>
    <property type="match status" value="1"/>
</dbReference>
<evidence type="ECO:0000256" key="1">
    <source>
        <dbReference type="SAM" id="MobiDB-lite"/>
    </source>
</evidence>
<dbReference type="InterPro" id="IPR032710">
    <property type="entry name" value="NTF2-like_dom_sf"/>
</dbReference>
<feature type="compositionally biased region" description="Basic and acidic residues" evidence="1">
    <location>
        <begin position="116"/>
        <end position="142"/>
    </location>
</feature>
<sequence>MRIRTGILAASTAVLLTLTACGSDDEGDAGDGATQAGEAALRKAVQDRMDAVNDGNVDAIQELTSTRCREKTSKQELTKTIDLTNTLYGDIELKSLDILEINEDSAVVKGTTGIEALDKPQPGDDEGARWALEDGHWRTDDC</sequence>
<evidence type="ECO:0000256" key="2">
    <source>
        <dbReference type="SAM" id="SignalP"/>
    </source>
</evidence>
<evidence type="ECO:0000313" key="3">
    <source>
        <dbReference type="EMBL" id="GAA2108769.1"/>
    </source>
</evidence>
<evidence type="ECO:0000313" key="4">
    <source>
        <dbReference type="Proteomes" id="UP001500443"/>
    </source>
</evidence>
<dbReference type="SUPFAM" id="SSF54427">
    <property type="entry name" value="NTF2-like"/>
    <property type="match status" value="1"/>
</dbReference>
<feature type="signal peptide" evidence="2">
    <location>
        <begin position="1"/>
        <end position="22"/>
    </location>
</feature>
<proteinExistence type="predicted"/>
<comment type="caution">
    <text evidence="3">The sequence shown here is derived from an EMBL/GenBank/DDBJ whole genome shotgun (WGS) entry which is preliminary data.</text>
</comment>
<feature type="chain" id="PRO_5047200134" description="Nuclear transport factor 2 family protein" evidence="2">
    <location>
        <begin position="23"/>
        <end position="142"/>
    </location>
</feature>
<gene>
    <name evidence="3" type="ORF">GCM10009802_04770</name>
</gene>
<feature type="region of interest" description="Disordered" evidence="1">
    <location>
        <begin position="115"/>
        <end position="142"/>
    </location>
</feature>
<evidence type="ECO:0008006" key="5">
    <source>
        <dbReference type="Google" id="ProtNLM"/>
    </source>
</evidence>
<keyword evidence="2" id="KW-0732">Signal</keyword>
<name>A0ABN2XCN5_9ACTN</name>
<keyword evidence="4" id="KW-1185">Reference proteome</keyword>
<dbReference type="Proteomes" id="UP001500443">
    <property type="component" value="Unassembled WGS sequence"/>
</dbReference>
<organism evidence="3 4">
    <name type="scientific">Streptomyces synnematoformans</name>
    <dbReference type="NCBI Taxonomy" id="415721"/>
    <lineage>
        <taxon>Bacteria</taxon>
        <taxon>Bacillati</taxon>
        <taxon>Actinomycetota</taxon>
        <taxon>Actinomycetes</taxon>
        <taxon>Kitasatosporales</taxon>
        <taxon>Streptomycetaceae</taxon>
        <taxon>Streptomyces</taxon>
    </lineage>
</organism>
<protein>
    <recommendedName>
        <fullName evidence="5">Nuclear transport factor 2 family protein</fullName>
    </recommendedName>
</protein>
<reference evidence="3 4" key="1">
    <citation type="journal article" date="2019" name="Int. J. Syst. Evol. Microbiol.">
        <title>The Global Catalogue of Microorganisms (GCM) 10K type strain sequencing project: providing services to taxonomists for standard genome sequencing and annotation.</title>
        <authorList>
            <consortium name="The Broad Institute Genomics Platform"/>
            <consortium name="The Broad Institute Genome Sequencing Center for Infectious Disease"/>
            <person name="Wu L."/>
            <person name="Ma J."/>
        </authorList>
    </citation>
    <scope>NUCLEOTIDE SEQUENCE [LARGE SCALE GENOMIC DNA]</scope>
    <source>
        <strain evidence="3 4">JCM 15481</strain>
    </source>
</reference>
<dbReference type="EMBL" id="BAAAPF010000004">
    <property type="protein sequence ID" value="GAA2108769.1"/>
    <property type="molecule type" value="Genomic_DNA"/>
</dbReference>
<accession>A0ABN2XCN5</accession>